<dbReference type="EMBL" id="GBXM01064177">
    <property type="protein sequence ID" value="JAH44400.1"/>
    <property type="molecule type" value="Transcribed_RNA"/>
</dbReference>
<protein>
    <submittedName>
        <fullName evidence="1">Uncharacterized protein</fullName>
    </submittedName>
</protein>
<proteinExistence type="predicted"/>
<dbReference type="AlphaFoldDB" id="A0A0E9SUT6"/>
<sequence length="49" mass="5836">MGQASVFQSNNRRLIYLIYSSVCRHAFLKNIFIDACNIWEIQFVGLRWI</sequence>
<accession>A0A0E9SUT6</accession>
<reference evidence="1" key="1">
    <citation type="submission" date="2014-11" db="EMBL/GenBank/DDBJ databases">
        <authorList>
            <person name="Amaro Gonzalez C."/>
        </authorList>
    </citation>
    <scope>NUCLEOTIDE SEQUENCE</scope>
</reference>
<reference evidence="1" key="2">
    <citation type="journal article" date="2015" name="Fish Shellfish Immunol.">
        <title>Early steps in the European eel (Anguilla anguilla)-Vibrio vulnificus interaction in the gills: Role of the RtxA13 toxin.</title>
        <authorList>
            <person name="Callol A."/>
            <person name="Pajuelo D."/>
            <person name="Ebbesson L."/>
            <person name="Teles M."/>
            <person name="MacKenzie S."/>
            <person name="Amaro C."/>
        </authorList>
    </citation>
    <scope>NUCLEOTIDE SEQUENCE</scope>
</reference>
<name>A0A0E9SUT6_ANGAN</name>
<evidence type="ECO:0000313" key="1">
    <source>
        <dbReference type="EMBL" id="JAH44400.1"/>
    </source>
</evidence>
<organism evidence="1">
    <name type="scientific">Anguilla anguilla</name>
    <name type="common">European freshwater eel</name>
    <name type="synonym">Muraena anguilla</name>
    <dbReference type="NCBI Taxonomy" id="7936"/>
    <lineage>
        <taxon>Eukaryota</taxon>
        <taxon>Metazoa</taxon>
        <taxon>Chordata</taxon>
        <taxon>Craniata</taxon>
        <taxon>Vertebrata</taxon>
        <taxon>Euteleostomi</taxon>
        <taxon>Actinopterygii</taxon>
        <taxon>Neopterygii</taxon>
        <taxon>Teleostei</taxon>
        <taxon>Anguilliformes</taxon>
        <taxon>Anguillidae</taxon>
        <taxon>Anguilla</taxon>
    </lineage>
</organism>